<gene>
    <name evidence="1" type="ORF">IQ276_14455</name>
</gene>
<dbReference type="AlphaFoldDB" id="A0A8J6ZRL6"/>
<dbReference type="Proteomes" id="UP000622533">
    <property type="component" value="Unassembled WGS sequence"/>
</dbReference>
<name>A0A8J6ZRL6_DESMC</name>
<keyword evidence="2" id="KW-1185">Reference proteome</keyword>
<reference evidence="1" key="1">
    <citation type="submission" date="2020-10" db="EMBL/GenBank/DDBJ databases">
        <authorList>
            <person name="Castelo-Branco R."/>
            <person name="Eusebio N."/>
            <person name="Adriana R."/>
            <person name="Vieira A."/>
            <person name="Brugerolle De Fraissinette N."/>
            <person name="Rezende De Castro R."/>
            <person name="Schneider M.P."/>
            <person name="Vasconcelos V."/>
            <person name="Leao P.N."/>
        </authorList>
    </citation>
    <scope>NUCLEOTIDE SEQUENCE</scope>
    <source>
        <strain evidence="1">LEGE 12446</strain>
    </source>
</reference>
<accession>A0A8J6ZRL6</accession>
<evidence type="ECO:0000313" key="1">
    <source>
        <dbReference type="EMBL" id="MBE9023586.1"/>
    </source>
</evidence>
<sequence length="50" mass="5751">MTKQGKSKNLKGIHKEKEKWFKHHYLFMERGKNICFETHSGGSAVAGFPT</sequence>
<organism evidence="1 2">
    <name type="scientific">Desmonostoc muscorum LEGE 12446</name>
    <dbReference type="NCBI Taxonomy" id="1828758"/>
    <lineage>
        <taxon>Bacteria</taxon>
        <taxon>Bacillati</taxon>
        <taxon>Cyanobacteriota</taxon>
        <taxon>Cyanophyceae</taxon>
        <taxon>Nostocales</taxon>
        <taxon>Nostocaceae</taxon>
        <taxon>Desmonostoc</taxon>
    </lineage>
</organism>
<evidence type="ECO:0000313" key="2">
    <source>
        <dbReference type="Proteomes" id="UP000622533"/>
    </source>
</evidence>
<dbReference type="EMBL" id="JADEXS010000174">
    <property type="protein sequence ID" value="MBE9023586.1"/>
    <property type="molecule type" value="Genomic_DNA"/>
</dbReference>
<protein>
    <submittedName>
        <fullName evidence="1">Uncharacterized protein</fullName>
    </submittedName>
</protein>
<dbReference type="RefSeq" id="WP_193917326.1">
    <property type="nucleotide sequence ID" value="NZ_JADEXS020000001.1"/>
</dbReference>
<proteinExistence type="predicted"/>
<comment type="caution">
    <text evidence="1">The sequence shown here is derived from an EMBL/GenBank/DDBJ whole genome shotgun (WGS) entry which is preliminary data.</text>
</comment>